<feature type="region of interest" description="Disordered" evidence="1">
    <location>
        <begin position="451"/>
        <end position="475"/>
    </location>
</feature>
<accession>A0ABR4CB02</accession>
<gene>
    <name evidence="3" type="ORF">VTL71DRAFT_2480</name>
</gene>
<keyword evidence="2" id="KW-0472">Membrane</keyword>
<name>A0ABR4CB02_9HELO</name>
<keyword evidence="4" id="KW-1185">Reference proteome</keyword>
<proteinExistence type="predicted"/>
<dbReference type="Proteomes" id="UP001595075">
    <property type="component" value="Unassembled WGS sequence"/>
</dbReference>
<dbReference type="EMBL" id="JAZHXI010000011">
    <property type="protein sequence ID" value="KAL2066409.1"/>
    <property type="molecule type" value="Genomic_DNA"/>
</dbReference>
<evidence type="ECO:0000313" key="3">
    <source>
        <dbReference type="EMBL" id="KAL2066409.1"/>
    </source>
</evidence>
<keyword evidence="2" id="KW-1133">Transmembrane helix</keyword>
<evidence type="ECO:0000256" key="1">
    <source>
        <dbReference type="SAM" id="MobiDB-lite"/>
    </source>
</evidence>
<keyword evidence="2" id="KW-0812">Transmembrane</keyword>
<sequence length="475" mass="53128">MTNISLSSLLQSEAYDKYTEYKAHECKVLQVYDFEGIPIDESLNGPTIIPEASLNDWLHQRGPFSLPDHGPNHPFQGGLRILLQEWDDDYYATRQAVPFKDLATFQDIISALSLSSEYPYLFRHSDFVAPRILTENDPVSSATITSVVFQGPPFSATFTTLSLSYNSQTRVTSAFLGYVKSGNEGLLPSILLSRGVARHPLMLPLVCLNNFLQILRKETLWQSRERNNLALLLSRAAQASHLDSVDFPAIHERLIESHLALTNAMGHFVDVSSTIFKVNLGKTAEMLSPESRGDPYFIEKTTDLTRCIDLVDVAARDLILHRGRISMRIDVLQKVLYNHMQQRDSEINRDLAKRSAKMAKESTAIAEATRRDSSSMKAIATMFSMSIFFGVTEDSRVTTNSSFWMYWAITIPLTLGVLGTWIAWLYVEDLKKVSRGGWGIGIIRKTKFIAPSTTSPSATSPSIPMNDLGQSDTTT</sequence>
<reference evidence="3 4" key="1">
    <citation type="journal article" date="2024" name="Commun. Biol.">
        <title>Comparative genomic analysis of thermophilic fungi reveals convergent evolutionary adaptations and gene losses.</title>
        <authorList>
            <person name="Steindorff A.S."/>
            <person name="Aguilar-Pontes M.V."/>
            <person name="Robinson A.J."/>
            <person name="Andreopoulos B."/>
            <person name="LaButti K."/>
            <person name="Kuo A."/>
            <person name="Mondo S."/>
            <person name="Riley R."/>
            <person name="Otillar R."/>
            <person name="Haridas S."/>
            <person name="Lipzen A."/>
            <person name="Grimwood J."/>
            <person name="Schmutz J."/>
            <person name="Clum A."/>
            <person name="Reid I.D."/>
            <person name="Moisan M.C."/>
            <person name="Butler G."/>
            <person name="Nguyen T.T.M."/>
            <person name="Dewar K."/>
            <person name="Conant G."/>
            <person name="Drula E."/>
            <person name="Henrissat B."/>
            <person name="Hansel C."/>
            <person name="Singer S."/>
            <person name="Hutchinson M.I."/>
            <person name="de Vries R.P."/>
            <person name="Natvig D.O."/>
            <person name="Powell A.J."/>
            <person name="Tsang A."/>
            <person name="Grigoriev I.V."/>
        </authorList>
    </citation>
    <scope>NUCLEOTIDE SEQUENCE [LARGE SCALE GENOMIC DNA]</scope>
    <source>
        <strain evidence="3 4">CBS 494.80</strain>
    </source>
</reference>
<evidence type="ECO:0000313" key="4">
    <source>
        <dbReference type="Proteomes" id="UP001595075"/>
    </source>
</evidence>
<evidence type="ECO:0000256" key="2">
    <source>
        <dbReference type="SAM" id="Phobius"/>
    </source>
</evidence>
<comment type="caution">
    <text evidence="3">The sequence shown here is derived from an EMBL/GenBank/DDBJ whole genome shotgun (WGS) entry which is preliminary data.</text>
</comment>
<feature type="compositionally biased region" description="Low complexity" evidence="1">
    <location>
        <begin position="451"/>
        <end position="464"/>
    </location>
</feature>
<feature type="transmembrane region" description="Helical" evidence="2">
    <location>
        <begin position="404"/>
        <end position="427"/>
    </location>
</feature>
<organism evidence="3 4">
    <name type="scientific">Oculimacula yallundae</name>
    <dbReference type="NCBI Taxonomy" id="86028"/>
    <lineage>
        <taxon>Eukaryota</taxon>
        <taxon>Fungi</taxon>
        <taxon>Dikarya</taxon>
        <taxon>Ascomycota</taxon>
        <taxon>Pezizomycotina</taxon>
        <taxon>Leotiomycetes</taxon>
        <taxon>Helotiales</taxon>
        <taxon>Ploettnerulaceae</taxon>
        <taxon>Oculimacula</taxon>
    </lineage>
</organism>
<protein>
    <submittedName>
        <fullName evidence="3">Uncharacterized protein</fullName>
    </submittedName>
</protein>